<feature type="chain" id="PRO_5036411087" evidence="1">
    <location>
        <begin position="23"/>
        <end position="182"/>
    </location>
</feature>
<dbReference type="EMBL" id="CAJOBD010004100">
    <property type="protein sequence ID" value="CAF3980461.1"/>
    <property type="molecule type" value="Genomic_DNA"/>
</dbReference>
<accession>A0A814XBI1</accession>
<dbReference type="Proteomes" id="UP000663864">
    <property type="component" value="Unassembled WGS sequence"/>
</dbReference>
<evidence type="ECO:0000313" key="2">
    <source>
        <dbReference type="EMBL" id="CAF1213518.1"/>
    </source>
</evidence>
<reference evidence="2" key="1">
    <citation type="submission" date="2021-02" db="EMBL/GenBank/DDBJ databases">
        <authorList>
            <person name="Nowell W R."/>
        </authorList>
    </citation>
    <scope>NUCLEOTIDE SEQUENCE</scope>
</reference>
<name>A0A814XBI1_9BILA</name>
<evidence type="ECO:0000256" key="1">
    <source>
        <dbReference type="SAM" id="SignalP"/>
    </source>
</evidence>
<gene>
    <name evidence="3" type="ORF">JBS370_LOCUS25152</name>
    <name evidence="2" type="ORF">ZHD862_LOCUS23493</name>
</gene>
<comment type="caution">
    <text evidence="2">The sequence shown here is derived from an EMBL/GenBank/DDBJ whole genome shotgun (WGS) entry which is preliminary data.</text>
</comment>
<evidence type="ECO:0000313" key="4">
    <source>
        <dbReference type="Proteomes" id="UP000663864"/>
    </source>
</evidence>
<feature type="signal peptide" evidence="1">
    <location>
        <begin position="1"/>
        <end position="22"/>
    </location>
</feature>
<keyword evidence="1" id="KW-0732">Signal</keyword>
<organism evidence="2 4">
    <name type="scientific">Rotaria sordida</name>
    <dbReference type="NCBI Taxonomy" id="392033"/>
    <lineage>
        <taxon>Eukaryota</taxon>
        <taxon>Metazoa</taxon>
        <taxon>Spiralia</taxon>
        <taxon>Gnathifera</taxon>
        <taxon>Rotifera</taxon>
        <taxon>Eurotatoria</taxon>
        <taxon>Bdelloidea</taxon>
        <taxon>Philodinida</taxon>
        <taxon>Philodinidae</taxon>
        <taxon>Rotaria</taxon>
    </lineage>
</organism>
<dbReference type="Proteomes" id="UP000663836">
    <property type="component" value="Unassembled WGS sequence"/>
</dbReference>
<dbReference type="EMBL" id="CAJNOT010001531">
    <property type="protein sequence ID" value="CAF1213518.1"/>
    <property type="molecule type" value="Genomic_DNA"/>
</dbReference>
<proteinExistence type="predicted"/>
<evidence type="ECO:0000313" key="3">
    <source>
        <dbReference type="EMBL" id="CAF3980461.1"/>
    </source>
</evidence>
<sequence length="182" mass="19908">MLKFAVTLCILVGILFISNTNGFFLSAKEKCEVSIFKGGKDFGGEKIMAHKLFVPSLKSIGSVAKACKVQVHVTDSFKRLKTPNDFTLTSEMPLIVGHGIRFDLKDQKGGTLCNPLCMKSRSWRTLNDANCFINGVQKKGIKFTEPNLLDDGQVAKLSSVDAEKLKVQVQKVCAPKTKAPKG</sequence>
<dbReference type="AlphaFoldDB" id="A0A814XBI1"/>
<protein>
    <submittedName>
        <fullName evidence="2">Uncharacterized protein</fullName>
    </submittedName>
</protein>